<feature type="transmembrane region" description="Helical" evidence="1">
    <location>
        <begin position="313"/>
        <end position="336"/>
    </location>
</feature>
<evidence type="ECO:0000313" key="4">
    <source>
        <dbReference type="Proteomes" id="UP000030693"/>
    </source>
</evidence>
<evidence type="ECO:0000256" key="1">
    <source>
        <dbReference type="SAM" id="Phobius"/>
    </source>
</evidence>
<feature type="transmembrane region" description="Helical" evidence="1">
    <location>
        <begin position="175"/>
        <end position="192"/>
    </location>
</feature>
<feature type="signal peptide" evidence="2">
    <location>
        <begin position="1"/>
        <end position="23"/>
    </location>
</feature>
<dbReference type="RefSeq" id="XP_009497090.1">
    <property type="nucleotide sequence ID" value="XM_009498815.1"/>
</dbReference>
<accession>A0A058Z401</accession>
<feature type="transmembrane region" description="Helical" evidence="1">
    <location>
        <begin position="138"/>
        <end position="155"/>
    </location>
</feature>
<dbReference type="Proteomes" id="UP000030693">
    <property type="component" value="Unassembled WGS sequence"/>
</dbReference>
<dbReference type="AlphaFoldDB" id="A0A058Z401"/>
<reference evidence="3" key="1">
    <citation type="submission" date="2013-04" db="EMBL/GenBank/DDBJ databases">
        <title>The Genome Sequence of Fonticula alba ATCC 38817.</title>
        <authorList>
            <consortium name="The Broad Institute Genomics Platform"/>
            <person name="Russ C."/>
            <person name="Cuomo C."/>
            <person name="Burger G."/>
            <person name="Gray M.W."/>
            <person name="Holland P.W.H."/>
            <person name="King N."/>
            <person name="Lang F.B.F."/>
            <person name="Roger A.J."/>
            <person name="Ruiz-Trillo I."/>
            <person name="Brown M."/>
            <person name="Walker B."/>
            <person name="Young S."/>
            <person name="Zeng Q."/>
            <person name="Gargeya S."/>
            <person name="Fitzgerald M."/>
            <person name="Haas B."/>
            <person name="Abouelleil A."/>
            <person name="Allen A.W."/>
            <person name="Alvarado L."/>
            <person name="Arachchi H.M."/>
            <person name="Berlin A.M."/>
            <person name="Chapman S.B."/>
            <person name="Gainer-Dewar J."/>
            <person name="Goldberg J."/>
            <person name="Griggs A."/>
            <person name="Gujja S."/>
            <person name="Hansen M."/>
            <person name="Howarth C."/>
            <person name="Imamovic A."/>
            <person name="Ireland A."/>
            <person name="Larimer J."/>
            <person name="McCowan C."/>
            <person name="Murphy C."/>
            <person name="Pearson M."/>
            <person name="Poon T.W."/>
            <person name="Priest M."/>
            <person name="Roberts A."/>
            <person name="Saif S."/>
            <person name="Shea T."/>
            <person name="Sisk P."/>
            <person name="Sykes S."/>
            <person name="Wortman J."/>
            <person name="Nusbaum C."/>
            <person name="Birren B."/>
        </authorList>
    </citation>
    <scope>NUCLEOTIDE SEQUENCE [LARGE SCALE GENOMIC DNA]</scope>
    <source>
        <strain evidence="3">ATCC 38817</strain>
    </source>
</reference>
<evidence type="ECO:0000256" key="2">
    <source>
        <dbReference type="SAM" id="SignalP"/>
    </source>
</evidence>
<feature type="transmembrane region" description="Helical" evidence="1">
    <location>
        <begin position="242"/>
        <end position="261"/>
    </location>
</feature>
<proteinExistence type="predicted"/>
<keyword evidence="2" id="KW-0732">Signal</keyword>
<keyword evidence="1" id="KW-1133">Transmembrane helix</keyword>
<keyword evidence="1" id="KW-0472">Membrane</keyword>
<feature type="transmembrane region" description="Helical" evidence="1">
    <location>
        <begin position="416"/>
        <end position="434"/>
    </location>
</feature>
<feature type="chain" id="PRO_5001566639" evidence="2">
    <location>
        <begin position="24"/>
        <end position="450"/>
    </location>
</feature>
<keyword evidence="4" id="KW-1185">Reference proteome</keyword>
<dbReference type="GeneID" id="20529674"/>
<organism evidence="3">
    <name type="scientific">Fonticula alba</name>
    <name type="common">Slime mold</name>
    <dbReference type="NCBI Taxonomy" id="691883"/>
    <lineage>
        <taxon>Eukaryota</taxon>
        <taxon>Rotosphaerida</taxon>
        <taxon>Fonticulaceae</taxon>
        <taxon>Fonticula</taxon>
    </lineage>
</organism>
<evidence type="ECO:0000313" key="3">
    <source>
        <dbReference type="EMBL" id="KCV68658.1"/>
    </source>
</evidence>
<sequence length="450" mass="47604">MGFLGPNLTATVLGSFLSIKLLATFDAAHRLLSGIQYYQLPDESQLRDVFQKAAPVGKDGSLAHDTFVIPIAELADLKLEQQEVIRPPAIGQNGILTLRPTYDVYSSVLSAGVAALLSLGTAELLSRALPRFALTSGYFPWALALAVMSFVYILASTARASVKHGVRNFALQRSVRVTVFALVAALLLLWAADPESSGLPGPLVSIDLRGQVFDSMQTMCHAFMTSVNQDPLSSCRMSFSNLQLSVALLLGFSTGVMAHAARRRARAIYHLLFLLPGTGRGARLLAILPLALSALFCLSLTPVLPLVPGQQSALAGLAAVAHMLALRPVLAAYLAAVPFRLRRLAAPGASSTRLTLGLAELQSHVVPTLLQLCVVATELLSVPLLMALAGSVAWSLQDVTASLSPGLRAIGTLAKLTLWWLHAATVGLTLVGLARAHYDALMPGGVVSDV</sequence>
<dbReference type="EMBL" id="KB932208">
    <property type="protein sequence ID" value="KCV68658.1"/>
    <property type="molecule type" value="Genomic_DNA"/>
</dbReference>
<feature type="transmembrane region" description="Helical" evidence="1">
    <location>
        <begin position="282"/>
        <end position="307"/>
    </location>
</feature>
<keyword evidence="1" id="KW-0812">Transmembrane</keyword>
<protein>
    <submittedName>
        <fullName evidence="3">Uncharacterized protein</fullName>
    </submittedName>
</protein>
<gene>
    <name evidence="3" type="ORF">H696_04949</name>
</gene>
<name>A0A058Z401_FONAL</name>